<evidence type="ECO:0000313" key="1">
    <source>
        <dbReference type="EnsemblPlants" id="cds.evm.model.08.1805"/>
    </source>
</evidence>
<accession>A0A803Q9V1</accession>
<dbReference type="EMBL" id="UZAU01000716">
    <property type="status" value="NOT_ANNOTATED_CDS"/>
    <property type="molecule type" value="Genomic_DNA"/>
</dbReference>
<dbReference type="Gramene" id="evm.model.08.1805">
    <property type="protein sequence ID" value="cds.evm.model.08.1805"/>
    <property type="gene ID" value="evm.TU.08.1805"/>
</dbReference>
<sequence>MTPIKLFQGYSSTTGAYHSTAVIGESKIEGAQREVTYTLCKGLKSLMTTIDVKQSLDIDVIALGSINEKLKFLMKLNTTETTLAIVVHARKVEGREAQTNVRLASNIVVPISDIRDFFFHHGDAYVSSITTGGEYIAVLSFHTETESERTNLELELKGKGLFMFGSANFGLQEKVVESFQTKISFNQMILGLEDSYELPKFEEIIEFARKFPSMKLTAPKILAFETTGYEHVVGVHNGFNPIASNRNKLVGMGFRDLGLVGKFSKVCQLIDQIEEIQSIYNFYGGYNDPKLNEVAVLATKDLVTLQRIFHTFHSNPTIEVIIPPLPSLSKGTPQIQYKIDYSPEFGTRGKIEPKSTFDLFTGVDEYIKNKTRIVGIQLRTLSRLSNMTVDFVSSVGRRTEIYGVEEGAWHSRLALGDQDFIKKIVVKSNRDVDGLGIFVDFNRWIFAEGDDDSDNGTEHTFHLWDGMFVLGFRGFHSFKKFDMIQVIHAAFQPAKWRNGSTDVVNP</sequence>
<dbReference type="Proteomes" id="UP000596661">
    <property type="component" value="Chromosome 8"/>
</dbReference>
<proteinExistence type="predicted"/>
<name>A0A803Q9V1_CANSA</name>
<dbReference type="AlphaFoldDB" id="A0A803Q9V1"/>
<dbReference type="EnsemblPlants" id="evm.model.08.1805">
    <property type="protein sequence ID" value="cds.evm.model.08.1805"/>
    <property type="gene ID" value="evm.TU.08.1805"/>
</dbReference>
<evidence type="ECO:0000313" key="2">
    <source>
        <dbReference type="Proteomes" id="UP000596661"/>
    </source>
</evidence>
<reference evidence="1" key="1">
    <citation type="submission" date="2018-11" db="EMBL/GenBank/DDBJ databases">
        <authorList>
            <person name="Grassa J C."/>
        </authorList>
    </citation>
    <scope>NUCLEOTIDE SEQUENCE [LARGE SCALE GENOMIC DNA]</scope>
</reference>
<protein>
    <submittedName>
        <fullName evidence="1">Uncharacterized protein</fullName>
    </submittedName>
</protein>
<keyword evidence="2" id="KW-1185">Reference proteome</keyword>
<organism evidence="1 2">
    <name type="scientific">Cannabis sativa</name>
    <name type="common">Hemp</name>
    <name type="synonym">Marijuana</name>
    <dbReference type="NCBI Taxonomy" id="3483"/>
    <lineage>
        <taxon>Eukaryota</taxon>
        <taxon>Viridiplantae</taxon>
        <taxon>Streptophyta</taxon>
        <taxon>Embryophyta</taxon>
        <taxon>Tracheophyta</taxon>
        <taxon>Spermatophyta</taxon>
        <taxon>Magnoliopsida</taxon>
        <taxon>eudicotyledons</taxon>
        <taxon>Gunneridae</taxon>
        <taxon>Pentapetalae</taxon>
        <taxon>rosids</taxon>
        <taxon>fabids</taxon>
        <taxon>Rosales</taxon>
        <taxon>Cannabaceae</taxon>
        <taxon>Cannabis</taxon>
    </lineage>
</organism>
<reference evidence="1" key="2">
    <citation type="submission" date="2021-03" db="UniProtKB">
        <authorList>
            <consortium name="EnsemblPlants"/>
        </authorList>
    </citation>
    <scope>IDENTIFICATION</scope>
</reference>
<dbReference type="OMA" id="ECKSTEH"/>